<accession>A0AA88E4L4</accession>
<dbReference type="EMBL" id="BTGU01000266">
    <property type="protein sequence ID" value="GMN65851.1"/>
    <property type="molecule type" value="Genomic_DNA"/>
</dbReference>
<gene>
    <name evidence="2" type="ORF">TIFTF001_034913</name>
</gene>
<keyword evidence="3" id="KW-1185">Reference proteome</keyword>
<evidence type="ECO:0000313" key="3">
    <source>
        <dbReference type="Proteomes" id="UP001187192"/>
    </source>
</evidence>
<proteinExistence type="predicted"/>
<feature type="compositionally biased region" description="Acidic residues" evidence="1">
    <location>
        <begin position="250"/>
        <end position="264"/>
    </location>
</feature>
<feature type="region of interest" description="Disordered" evidence="1">
    <location>
        <begin position="235"/>
        <end position="273"/>
    </location>
</feature>
<dbReference type="AlphaFoldDB" id="A0AA88E4L4"/>
<sequence length="284" mass="32288">MVTALRRWGVTELVSERVFCHMISQFYCQCHSFYMDPRRIEEDRDASLAFWEMEPRMFDGTQGAAALDMETIFRLCHIGAHLQVMLASRRLTGEARKWRLSLGDLGIPTDEAIRQLRCSLACLSGRVYGGGLPPEIMQFTLLTAPEMTLDKMIEAIMDAEILANWVRDVLEVPAPIFKDDYLFVSMDDAGMGESVFHGGPFMLEEPIPAVPIQKIPPQEEDAVDAEMDLADQQADLEEVPDDPPLINITSDDEDEIDEEFEEDPKEILFKDDEEWDVFSDVTTE</sequence>
<name>A0AA88E4L4_FICCA</name>
<evidence type="ECO:0000313" key="2">
    <source>
        <dbReference type="EMBL" id="GMN65851.1"/>
    </source>
</evidence>
<comment type="caution">
    <text evidence="2">The sequence shown here is derived from an EMBL/GenBank/DDBJ whole genome shotgun (WGS) entry which is preliminary data.</text>
</comment>
<evidence type="ECO:0000256" key="1">
    <source>
        <dbReference type="SAM" id="MobiDB-lite"/>
    </source>
</evidence>
<protein>
    <submittedName>
        <fullName evidence="2">Uncharacterized protein</fullName>
    </submittedName>
</protein>
<reference evidence="2" key="1">
    <citation type="submission" date="2023-07" db="EMBL/GenBank/DDBJ databases">
        <title>draft genome sequence of fig (Ficus carica).</title>
        <authorList>
            <person name="Takahashi T."/>
            <person name="Nishimura K."/>
        </authorList>
    </citation>
    <scope>NUCLEOTIDE SEQUENCE</scope>
</reference>
<dbReference type="Proteomes" id="UP001187192">
    <property type="component" value="Unassembled WGS sequence"/>
</dbReference>
<organism evidence="2 3">
    <name type="scientific">Ficus carica</name>
    <name type="common">Common fig</name>
    <dbReference type="NCBI Taxonomy" id="3494"/>
    <lineage>
        <taxon>Eukaryota</taxon>
        <taxon>Viridiplantae</taxon>
        <taxon>Streptophyta</taxon>
        <taxon>Embryophyta</taxon>
        <taxon>Tracheophyta</taxon>
        <taxon>Spermatophyta</taxon>
        <taxon>Magnoliopsida</taxon>
        <taxon>eudicotyledons</taxon>
        <taxon>Gunneridae</taxon>
        <taxon>Pentapetalae</taxon>
        <taxon>rosids</taxon>
        <taxon>fabids</taxon>
        <taxon>Rosales</taxon>
        <taxon>Moraceae</taxon>
        <taxon>Ficeae</taxon>
        <taxon>Ficus</taxon>
    </lineage>
</organism>